<evidence type="ECO:0000256" key="2">
    <source>
        <dbReference type="ARBA" id="ARBA00004906"/>
    </source>
</evidence>
<keyword evidence="5 6" id="KW-0833">Ubl conjugation pathway</keyword>
<proteinExistence type="predicted"/>
<comment type="pathway">
    <text evidence="2">Protein modification; protein ubiquitination.</text>
</comment>
<dbReference type="Gene3D" id="3.90.1750.10">
    <property type="entry name" value="Hect, E3 ligase catalytic domains"/>
    <property type="match status" value="1"/>
</dbReference>
<keyword evidence="4" id="KW-0808">Transferase</keyword>
<feature type="active site" description="Glycyl thioester intermediate" evidence="6">
    <location>
        <position position="890"/>
    </location>
</feature>
<dbReference type="KEGG" id="tpf:TPHA_0B04020"/>
<dbReference type="FunFam" id="3.30.2410.10:FF:000003">
    <property type="entry name" value="probable E3 ubiquitin-protein ligase HERC4 isoform X1"/>
    <property type="match status" value="1"/>
</dbReference>
<evidence type="ECO:0000259" key="7">
    <source>
        <dbReference type="PROSITE" id="PS50237"/>
    </source>
</evidence>
<dbReference type="GO" id="GO:0016567">
    <property type="term" value="P:protein ubiquitination"/>
    <property type="evidence" value="ECO:0007669"/>
    <property type="project" value="TreeGrafter"/>
</dbReference>
<evidence type="ECO:0000256" key="4">
    <source>
        <dbReference type="ARBA" id="ARBA00022679"/>
    </source>
</evidence>
<dbReference type="STRING" id="1071381.G8BPZ3"/>
<organism evidence="8 9">
    <name type="scientific">Tetrapisispora phaffii (strain ATCC 24235 / CBS 4417 / NBRC 1672 / NRRL Y-8282 / UCD 70-5)</name>
    <name type="common">Yeast</name>
    <name type="synonym">Fabospora phaffii</name>
    <dbReference type="NCBI Taxonomy" id="1071381"/>
    <lineage>
        <taxon>Eukaryota</taxon>
        <taxon>Fungi</taxon>
        <taxon>Dikarya</taxon>
        <taxon>Ascomycota</taxon>
        <taxon>Saccharomycotina</taxon>
        <taxon>Saccharomycetes</taxon>
        <taxon>Saccharomycetales</taxon>
        <taxon>Saccharomycetaceae</taxon>
        <taxon>Tetrapisispora</taxon>
    </lineage>
</organism>
<sequence length="922" mass="107425">MRTKTIVAAPINPKETSIANEQNTVIKEVSINCPCCGTLLRLPNDIPKVRCVVCQVSTYIEKEQNELDEPQQNSEIATCSLTTLTKIINECKLKLKQMSNEPKKDITSEEKSRMFNPVRNYLVECFHSIKILNNSFFIRNEKGEVHNAIIDFKELNSFYELLIKLPTRKPFYSMLCACNDMLKRPGLEYSLNDNNASFRWILIIWSNPMIRECLYYNTSSTQSQSNDNLKKRGLTRFATSEINSVSYELTKRCIGYMSTFKIISKPKFEQFVNFLKVLPLDILSQYVETVNLYITFQFSRIFKSRLNENIKPPQPRITNSRYSIVGSLYHTTSNSRTTTSNNNNNNNNGMYTTNNNNHNLWYNSDDDDIDDIDGSNQPSPVGEGTWNQELNNNELFDKLNGVDVPSKSDFKFKLHDYDTNWHIKNAANLMTIFKLANDSRETFKKLSTQCYYNMMLDFIDYKQDFENWKKTKSLNRRSTIRSIRDYTNLKNTSTSSITFCQHPTLLSLGLKISIMNYEVKRIMEFEAEQAFLKSIDQHKQFDVYFKIKVRRTHITSDSLKSIKNHPKDFLKSLRVEFIDEPGIDAGGLRKEWFLLLSKSLFSPMNGLFVYNKQSYLSWFNINPGSVDDKNEEMYYLFGLVLGLAIFNSTILDIQFPKALYKKLCHEQLKFGDYMELYPETGKSLIKLLNYNEPDFEEAFSLNFETTYDNPMFESVPDKITDSQNRKVTVELCENGSLTPVTNENKDKFIQKWFDFYMNKSIEKQFTKFKTGFYEVVSQCESSKLFNSEELEKLICGERESESYDFSMLRSVCTYTGGYTNNDTIINWFWEILESWDPELQKKLLQFVTGSDRIPSTGISTLTFKISKLTINPYTTYNKTTIEPLPLAHTCFNELCLWEFKNKEVLEKKLKIAITESEGYGFK</sequence>
<evidence type="ECO:0000313" key="8">
    <source>
        <dbReference type="EMBL" id="CCE62074.1"/>
    </source>
</evidence>
<name>G8BPZ3_TETPH</name>
<dbReference type="OrthoDB" id="8068875at2759"/>
<dbReference type="CDD" id="cd00078">
    <property type="entry name" value="HECTc"/>
    <property type="match status" value="1"/>
</dbReference>
<dbReference type="SUPFAM" id="SSF56204">
    <property type="entry name" value="Hect, E3 ligase catalytic domain"/>
    <property type="match status" value="1"/>
</dbReference>
<dbReference type="InterPro" id="IPR050409">
    <property type="entry name" value="E3_ubiq-protein_ligase"/>
</dbReference>
<dbReference type="RefSeq" id="XP_003684508.1">
    <property type="nucleotide sequence ID" value="XM_003684460.1"/>
</dbReference>
<comment type="catalytic activity">
    <reaction evidence="1">
        <text>S-ubiquitinyl-[E2 ubiquitin-conjugating enzyme]-L-cysteine + [acceptor protein]-L-lysine = [E2 ubiquitin-conjugating enzyme]-L-cysteine + N(6)-ubiquitinyl-[acceptor protein]-L-lysine.</text>
        <dbReference type="EC" id="2.3.2.26"/>
    </reaction>
</comment>
<dbReference type="PROSITE" id="PS50237">
    <property type="entry name" value="HECT"/>
    <property type="match status" value="1"/>
</dbReference>
<gene>
    <name evidence="8" type="primary">TPHA0B04020</name>
    <name evidence="8" type="ordered locus">TPHA_0B04020</name>
</gene>
<accession>G8BPZ3</accession>
<dbReference type="GO" id="GO:0006511">
    <property type="term" value="P:ubiquitin-dependent protein catabolic process"/>
    <property type="evidence" value="ECO:0007669"/>
    <property type="project" value="TreeGrafter"/>
</dbReference>
<evidence type="ECO:0000256" key="6">
    <source>
        <dbReference type="PROSITE-ProRule" id="PRU00104"/>
    </source>
</evidence>
<dbReference type="EMBL" id="HE612857">
    <property type="protein sequence ID" value="CCE62074.1"/>
    <property type="molecule type" value="Genomic_DNA"/>
</dbReference>
<dbReference type="Gene3D" id="3.30.2410.10">
    <property type="entry name" value="Hect, E3 ligase catalytic domain"/>
    <property type="match status" value="1"/>
</dbReference>
<evidence type="ECO:0000256" key="1">
    <source>
        <dbReference type="ARBA" id="ARBA00000885"/>
    </source>
</evidence>
<dbReference type="InterPro" id="IPR000569">
    <property type="entry name" value="HECT_dom"/>
</dbReference>
<dbReference type="Pfam" id="PF00632">
    <property type="entry name" value="HECT"/>
    <property type="match status" value="1"/>
</dbReference>
<dbReference type="Proteomes" id="UP000005666">
    <property type="component" value="Chromosome 2"/>
</dbReference>
<protein>
    <recommendedName>
        <fullName evidence="3">HECT-type E3 ubiquitin transferase</fullName>
        <ecNumber evidence="3">2.3.2.26</ecNumber>
    </recommendedName>
</protein>
<feature type="domain" description="HECT" evidence="7">
    <location>
        <begin position="565"/>
        <end position="922"/>
    </location>
</feature>
<evidence type="ECO:0000313" key="9">
    <source>
        <dbReference type="Proteomes" id="UP000005666"/>
    </source>
</evidence>
<evidence type="ECO:0000256" key="3">
    <source>
        <dbReference type="ARBA" id="ARBA00012485"/>
    </source>
</evidence>
<dbReference type="GO" id="GO:0061630">
    <property type="term" value="F:ubiquitin protein ligase activity"/>
    <property type="evidence" value="ECO:0007669"/>
    <property type="project" value="UniProtKB-EC"/>
</dbReference>
<dbReference type="SMART" id="SM00119">
    <property type="entry name" value="HECTc"/>
    <property type="match status" value="1"/>
</dbReference>
<dbReference type="GeneID" id="11534782"/>
<dbReference type="AlphaFoldDB" id="G8BPZ3"/>
<evidence type="ECO:0000256" key="5">
    <source>
        <dbReference type="ARBA" id="ARBA00022786"/>
    </source>
</evidence>
<dbReference type="Gene3D" id="3.30.2160.10">
    <property type="entry name" value="Hect, E3 ligase catalytic domain"/>
    <property type="match status" value="1"/>
</dbReference>
<dbReference type="EC" id="2.3.2.26" evidence="3"/>
<dbReference type="InterPro" id="IPR035983">
    <property type="entry name" value="Hect_E3_ubiquitin_ligase"/>
</dbReference>
<dbReference type="PANTHER" id="PTHR11254">
    <property type="entry name" value="HECT DOMAIN UBIQUITIN-PROTEIN LIGASE"/>
    <property type="match status" value="1"/>
</dbReference>
<dbReference type="eggNOG" id="KOG0941">
    <property type="taxonomic scope" value="Eukaryota"/>
</dbReference>
<keyword evidence="9" id="KW-1185">Reference proteome</keyword>
<dbReference type="HOGENOM" id="CLU_002173_5_1_1"/>
<dbReference type="GO" id="GO:0005737">
    <property type="term" value="C:cytoplasm"/>
    <property type="evidence" value="ECO:0007669"/>
    <property type="project" value="TreeGrafter"/>
</dbReference>
<dbReference type="OMA" id="MYYLFGA"/>
<reference evidence="8 9" key="1">
    <citation type="journal article" date="2011" name="Proc. Natl. Acad. Sci. U.S.A.">
        <title>Evolutionary erosion of yeast sex chromosomes by mating-type switching accidents.</title>
        <authorList>
            <person name="Gordon J.L."/>
            <person name="Armisen D."/>
            <person name="Proux-Wera E."/>
            <person name="Oheigeartaigh S.S."/>
            <person name="Byrne K.P."/>
            <person name="Wolfe K.H."/>
        </authorList>
    </citation>
    <scope>NUCLEOTIDE SEQUENCE [LARGE SCALE GENOMIC DNA]</scope>
    <source>
        <strain evidence="9">ATCC 24235 / CBS 4417 / NBRC 1672 / NRRL Y-8282 / UCD 70-5</strain>
    </source>
</reference>
<dbReference type="GO" id="GO:0031499">
    <property type="term" value="C:TRAMP complex"/>
    <property type="evidence" value="ECO:0007669"/>
    <property type="project" value="EnsemblFungi"/>
</dbReference>
<dbReference type="PANTHER" id="PTHR11254:SF444">
    <property type="entry name" value="HECT DOMAIN CONTAINING UBIQUITIN LIGASE"/>
    <property type="match status" value="1"/>
</dbReference>